<dbReference type="InterPro" id="IPR040256">
    <property type="entry name" value="At4g02000-like"/>
</dbReference>
<evidence type="ECO:0000259" key="3">
    <source>
        <dbReference type="PROSITE" id="PS50158"/>
    </source>
</evidence>
<reference evidence="4 5" key="1">
    <citation type="journal article" date="2020" name="bioRxiv">
        <title>Sequence and annotation of 42 cannabis genomes reveals extensive copy number variation in cannabinoid synthesis and pathogen resistance genes.</title>
        <authorList>
            <person name="Mckernan K.J."/>
            <person name="Helbert Y."/>
            <person name="Kane L.T."/>
            <person name="Ebling H."/>
            <person name="Zhang L."/>
            <person name="Liu B."/>
            <person name="Eaton Z."/>
            <person name="Mclaughlin S."/>
            <person name="Kingan S."/>
            <person name="Baybayan P."/>
            <person name="Concepcion G."/>
            <person name="Jordan M."/>
            <person name="Riva A."/>
            <person name="Barbazuk W."/>
            <person name="Harkins T."/>
        </authorList>
    </citation>
    <scope>NUCLEOTIDE SEQUENCE [LARGE SCALE GENOMIC DNA]</scope>
    <source>
        <strain evidence="5">cv. Jamaican Lion 4</strain>
        <tissue evidence="4">Leaf</tissue>
    </source>
</reference>
<evidence type="ECO:0000256" key="1">
    <source>
        <dbReference type="PROSITE-ProRule" id="PRU00047"/>
    </source>
</evidence>
<dbReference type="PANTHER" id="PTHR31286">
    <property type="entry name" value="GLYCINE-RICH CELL WALL STRUCTURAL PROTEIN 1.8-LIKE"/>
    <property type="match status" value="1"/>
</dbReference>
<feature type="domain" description="CCHC-type" evidence="3">
    <location>
        <begin position="213"/>
        <end position="226"/>
    </location>
</feature>
<dbReference type="Proteomes" id="UP000525078">
    <property type="component" value="Unassembled WGS sequence"/>
</dbReference>
<dbReference type="Pfam" id="PF14392">
    <property type="entry name" value="zf-CCHC_4"/>
    <property type="match status" value="1"/>
</dbReference>
<evidence type="ECO:0000313" key="5">
    <source>
        <dbReference type="Proteomes" id="UP000525078"/>
    </source>
</evidence>
<gene>
    <name evidence="4" type="ORF">F8388_003003</name>
</gene>
<protein>
    <recommendedName>
        <fullName evidence="3">CCHC-type domain-containing protein</fullName>
    </recommendedName>
</protein>
<dbReference type="PANTHER" id="PTHR31286:SF167">
    <property type="entry name" value="OS09G0268800 PROTEIN"/>
    <property type="match status" value="1"/>
</dbReference>
<dbReference type="EMBL" id="JAATIP010000030">
    <property type="protein sequence ID" value="KAF4390061.1"/>
    <property type="molecule type" value="Genomic_DNA"/>
</dbReference>
<keyword evidence="1" id="KW-0479">Metal-binding</keyword>
<keyword evidence="1" id="KW-0862">Zinc</keyword>
<evidence type="ECO:0000256" key="2">
    <source>
        <dbReference type="SAM" id="MobiDB-lite"/>
    </source>
</evidence>
<feature type="region of interest" description="Disordered" evidence="2">
    <location>
        <begin position="537"/>
        <end position="578"/>
    </location>
</feature>
<accession>A0A7J6H5C7</accession>
<dbReference type="InterPro" id="IPR025836">
    <property type="entry name" value="Zn_knuckle_CX2CX4HX4C"/>
</dbReference>
<feature type="compositionally biased region" description="Basic and acidic residues" evidence="2">
    <location>
        <begin position="537"/>
        <end position="549"/>
    </location>
</feature>
<dbReference type="SUPFAM" id="SSF57756">
    <property type="entry name" value="Retrovirus zinc finger-like domains"/>
    <property type="match status" value="1"/>
</dbReference>
<keyword evidence="1" id="KW-0863">Zinc-finger</keyword>
<proteinExistence type="predicted"/>
<name>A0A7J6H5C7_CANSA</name>
<evidence type="ECO:0000313" key="4">
    <source>
        <dbReference type="EMBL" id="KAF4390061.1"/>
    </source>
</evidence>
<dbReference type="GO" id="GO:0008270">
    <property type="term" value="F:zinc ion binding"/>
    <property type="evidence" value="ECO:0007669"/>
    <property type="project" value="UniProtKB-KW"/>
</dbReference>
<dbReference type="InterPro" id="IPR001878">
    <property type="entry name" value="Znf_CCHC"/>
</dbReference>
<comment type="caution">
    <text evidence="4">The sequence shown here is derived from an EMBL/GenBank/DDBJ whole genome shotgun (WGS) entry which is preliminary data.</text>
</comment>
<dbReference type="GO" id="GO:0003676">
    <property type="term" value="F:nucleic acid binding"/>
    <property type="evidence" value="ECO:0007669"/>
    <property type="project" value="InterPro"/>
</dbReference>
<organism evidence="4 5">
    <name type="scientific">Cannabis sativa</name>
    <name type="common">Hemp</name>
    <name type="synonym">Marijuana</name>
    <dbReference type="NCBI Taxonomy" id="3483"/>
    <lineage>
        <taxon>Eukaryota</taxon>
        <taxon>Viridiplantae</taxon>
        <taxon>Streptophyta</taxon>
        <taxon>Embryophyta</taxon>
        <taxon>Tracheophyta</taxon>
        <taxon>Spermatophyta</taxon>
        <taxon>Magnoliopsida</taxon>
        <taxon>eudicotyledons</taxon>
        <taxon>Gunneridae</taxon>
        <taxon>Pentapetalae</taxon>
        <taxon>rosids</taxon>
        <taxon>fabids</taxon>
        <taxon>Rosales</taxon>
        <taxon>Cannabaceae</taxon>
        <taxon>Cannabis</taxon>
    </lineage>
</organism>
<dbReference type="PROSITE" id="PS50158">
    <property type="entry name" value="ZF_CCHC"/>
    <property type="match status" value="1"/>
</dbReference>
<sequence>MDIVNATNPAFNGKGKCFSRVESTIKLYPCGSSQKALSTFGLVGKVLAPMSVNEDTIRDFVDKTWKFEVIVAALYETTNIPNCFELGFTRAEDRAWAHDNGPWCVRGYTFILKAWTPRNALSTSFDSTRIWIQIYNLPRDYYSVENGRILGGKAGNVLLVDLDEGTPALWGKYLKISIELNVNSPLFSGCFFELESGGHHWLQFKYERIGIFCYNCGKLGHQRRGCSLSSPVTVANEFGIPYPMYGPWLSMASSYLDVFSGANSILPPQTSSSRANRDVFRRKPMPATMISSGRRLGRQVMVGRGSKQSEMVTGRTSALGRQANQKVWVPKLLTVNRQPGVSSLGNICNVGEDEGQKGMQTFPPSNLNNTYQALTLLKGLGQGDGTHREVIGPELSSTGPALISKEETMKMGPSRALAMGVKSGADPFGANNKEVNGGELDVGQEVNGPVDGHLESFGPCIKINTQGTLLQELKNFGNLDLYEIKSIGGDIGVPTSSEVNARTTPFKKRKFEEASASLCSRPWKLLRPHPWAIRDFPWDTEGRANGTKDTEEDPSEEISLSNDDFTGPDDWKSKGKNVISSRPMEGTFVIEESAILLFCSLSHK</sequence>
<dbReference type="AlphaFoldDB" id="A0A7J6H5C7"/>
<dbReference type="InterPro" id="IPR036875">
    <property type="entry name" value="Znf_CCHC_sf"/>
</dbReference>